<keyword evidence="5" id="KW-1185">Reference proteome</keyword>
<evidence type="ECO:0000313" key="4">
    <source>
        <dbReference type="EMBL" id="SDY02301.1"/>
    </source>
</evidence>
<feature type="coiled-coil region" evidence="1">
    <location>
        <begin position="16"/>
        <end position="83"/>
    </location>
</feature>
<name>A0A1H3GG95_9PSED</name>
<organism evidence="4 5">
    <name type="scientific">Pseudomonas kuykendallii</name>
    <dbReference type="NCBI Taxonomy" id="1007099"/>
    <lineage>
        <taxon>Bacteria</taxon>
        <taxon>Pseudomonadati</taxon>
        <taxon>Pseudomonadota</taxon>
        <taxon>Gammaproteobacteria</taxon>
        <taxon>Pseudomonadales</taxon>
        <taxon>Pseudomonadaceae</taxon>
        <taxon>Pseudomonas</taxon>
    </lineage>
</organism>
<protein>
    <recommendedName>
        <fullName evidence="6">Translation initiation factor 2</fullName>
    </recommendedName>
</protein>
<evidence type="ECO:0000313" key="5">
    <source>
        <dbReference type="Proteomes" id="UP000243778"/>
    </source>
</evidence>
<dbReference type="STRING" id="1007099.SAMN05216287_4357"/>
<keyword evidence="2" id="KW-1133">Transmembrane helix</keyword>
<gene>
    <name evidence="4" type="ORF">SAMN05216287_4357</name>
</gene>
<dbReference type="RefSeq" id="WP_090231751.1">
    <property type="nucleotide sequence ID" value="NZ_FNNU01000009.1"/>
</dbReference>
<keyword evidence="1" id="KW-0175">Coiled coil</keyword>
<accession>A0A1H3GG95</accession>
<reference evidence="5" key="1">
    <citation type="submission" date="2016-10" db="EMBL/GenBank/DDBJ databases">
        <authorList>
            <person name="Varghese N."/>
            <person name="Submissions S."/>
        </authorList>
    </citation>
    <scope>NUCLEOTIDE SEQUENCE [LARGE SCALE GENOMIC DNA]</scope>
    <source>
        <strain evidence="5">NRRL B-59562</strain>
    </source>
</reference>
<keyword evidence="2" id="KW-0472">Membrane</keyword>
<evidence type="ECO:0000256" key="2">
    <source>
        <dbReference type="SAM" id="Phobius"/>
    </source>
</evidence>
<dbReference type="EMBL" id="FNNU01000009">
    <property type="protein sequence ID" value="SDY02301.1"/>
    <property type="molecule type" value="Genomic_DNA"/>
</dbReference>
<dbReference type="Proteomes" id="UP000243778">
    <property type="component" value="Unassembled WGS sequence"/>
</dbReference>
<dbReference type="AlphaFoldDB" id="A0A1H3GG95"/>
<evidence type="ECO:0000256" key="1">
    <source>
        <dbReference type="SAM" id="Coils"/>
    </source>
</evidence>
<feature type="transmembrane region" description="Helical" evidence="2">
    <location>
        <begin position="94"/>
        <end position="113"/>
    </location>
</feature>
<dbReference type="OrthoDB" id="7030625at2"/>
<keyword evidence="3" id="KW-0732">Signal</keyword>
<feature type="chain" id="PRO_5017225045" description="Translation initiation factor 2" evidence="3">
    <location>
        <begin position="21"/>
        <end position="125"/>
    </location>
</feature>
<sequence length="125" mass="14268">MRPLTYLFFAAALVALPVHAQQNDEAAARLDELEQRLAVSEAQRSELTEQLQRATQPEAGRQLQRLREENRRLLQDLEQARSAKPQPLLSEQQLWFVIGGGVALIAFFFGSLLRGNRSARRQWTN</sequence>
<evidence type="ECO:0000256" key="3">
    <source>
        <dbReference type="SAM" id="SignalP"/>
    </source>
</evidence>
<proteinExistence type="predicted"/>
<keyword evidence="2" id="KW-0812">Transmembrane</keyword>
<feature type="signal peptide" evidence="3">
    <location>
        <begin position="1"/>
        <end position="20"/>
    </location>
</feature>
<evidence type="ECO:0008006" key="6">
    <source>
        <dbReference type="Google" id="ProtNLM"/>
    </source>
</evidence>